<accession>A0A2V1HTP7</accession>
<protein>
    <submittedName>
        <fullName evidence="3">Molecular chaperone DnaJ</fullName>
    </submittedName>
</protein>
<organism evidence="3 4">
    <name type="scientific">Amnibacterium flavum</name>
    <dbReference type="NCBI Taxonomy" id="2173173"/>
    <lineage>
        <taxon>Bacteria</taxon>
        <taxon>Bacillati</taxon>
        <taxon>Actinomycetota</taxon>
        <taxon>Actinomycetes</taxon>
        <taxon>Micrococcales</taxon>
        <taxon>Microbacteriaceae</taxon>
        <taxon>Amnibacterium</taxon>
    </lineage>
</organism>
<keyword evidence="4" id="KW-1185">Reference proteome</keyword>
<dbReference type="InterPro" id="IPR001623">
    <property type="entry name" value="DnaJ_domain"/>
</dbReference>
<dbReference type="Pfam" id="PF08378">
    <property type="entry name" value="NERD"/>
    <property type="match status" value="1"/>
</dbReference>
<name>A0A2V1HTP7_9MICO</name>
<feature type="domain" description="J" evidence="2">
    <location>
        <begin position="9"/>
        <end position="70"/>
    </location>
</feature>
<comment type="caution">
    <text evidence="3">The sequence shown here is derived from an EMBL/GenBank/DDBJ whole genome shotgun (WGS) entry which is preliminary data.</text>
</comment>
<feature type="region of interest" description="Disordered" evidence="1">
    <location>
        <begin position="1"/>
        <end position="21"/>
    </location>
</feature>
<dbReference type="SUPFAM" id="SSF46565">
    <property type="entry name" value="Chaperone J-domain"/>
    <property type="match status" value="1"/>
</dbReference>
<dbReference type="Proteomes" id="UP000244893">
    <property type="component" value="Unassembled WGS sequence"/>
</dbReference>
<feature type="region of interest" description="Disordered" evidence="1">
    <location>
        <begin position="61"/>
        <end position="100"/>
    </location>
</feature>
<evidence type="ECO:0000256" key="1">
    <source>
        <dbReference type="SAM" id="MobiDB-lite"/>
    </source>
</evidence>
<evidence type="ECO:0000313" key="4">
    <source>
        <dbReference type="Proteomes" id="UP000244893"/>
    </source>
</evidence>
<dbReference type="AlphaFoldDB" id="A0A2V1HTP7"/>
<evidence type="ECO:0000259" key="2">
    <source>
        <dbReference type="PROSITE" id="PS50076"/>
    </source>
</evidence>
<reference evidence="3 4" key="1">
    <citation type="submission" date="2018-05" db="EMBL/GenBank/DDBJ databases">
        <title>Amnibacterium sp. M8JJ-5, whole genome shotgun sequence.</title>
        <authorList>
            <person name="Tuo L."/>
        </authorList>
    </citation>
    <scope>NUCLEOTIDE SEQUENCE [LARGE SCALE GENOMIC DNA]</scope>
    <source>
        <strain evidence="3 4">M8JJ-5</strain>
    </source>
</reference>
<dbReference type="InterPro" id="IPR036869">
    <property type="entry name" value="J_dom_sf"/>
</dbReference>
<dbReference type="PANTHER" id="PTHR44240">
    <property type="entry name" value="DNAJ DOMAIN (PROKARYOTIC HEAT SHOCK PROTEIN)-RELATED"/>
    <property type="match status" value="1"/>
</dbReference>
<dbReference type="PROSITE" id="PS50076">
    <property type="entry name" value="DNAJ_2"/>
    <property type="match status" value="1"/>
</dbReference>
<dbReference type="OrthoDB" id="5242140at2"/>
<dbReference type="Pfam" id="PF00226">
    <property type="entry name" value="DnaJ"/>
    <property type="match status" value="1"/>
</dbReference>
<dbReference type="PRINTS" id="PR00625">
    <property type="entry name" value="JDOMAIN"/>
</dbReference>
<dbReference type="PANTHER" id="PTHR44240:SF10">
    <property type="entry name" value="J DOMAIN-CONTAINING PROTEIN"/>
    <property type="match status" value="1"/>
</dbReference>
<dbReference type="InterPro" id="IPR052276">
    <property type="entry name" value="Diphthamide-biosynth_chaperone"/>
</dbReference>
<dbReference type="InterPro" id="IPR011528">
    <property type="entry name" value="NERD"/>
</dbReference>
<dbReference type="Gene3D" id="1.10.287.110">
    <property type="entry name" value="DnaJ domain"/>
    <property type="match status" value="1"/>
</dbReference>
<dbReference type="SMART" id="SM00271">
    <property type="entry name" value="DnaJ"/>
    <property type="match status" value="1"/>
</dbReference>
<dbReference type="RefSeq" id="WP_116756201.1">
    <property type="nucleotide sequence ID" value="NZ_JBHUEX010000001.1"/>
</dbReference>
<sequence length="305" mass="33167">MSDSPASASPYETLGVGASASDDELRKAYRRLLRSTHPDTGGDAVRFTAVQLAWEQIGTPEARADYDRGARPGSTSRSWAPAPPRQPAQQSRPTARSYGHPGGWRRERYLRLMQEWVGRGVEIEDPYAAELVHSAPRELRRLLADALAEESTARALSSLGIGYTVWHDVATGDPDEKIDHVVLGPTGLFAILSEDYGGPVRARRGELIGDAVDDEKPRDALVGRAKRLARRSMVKFSGMLIVLPDDHLAEPIVPLGSASGAIVAAVRRSVLPALLRDGFEGARPVGGTEIFDLRSRLQARITHVE</sequence>
<evidence type="ECO:0000313" key="3">
    <source>
        <dbReference type="EMBL" id="PVZ93687.1"/>
    </source>
</evidence>
<proteinExistence type="predicted"/>
<dbReference type="EMBL" id="QEOP01000002">
    <property type="protein sequence ID" value="PVZ93687.1"/>
    <property type="molecule type" value="Genomic_DNA"/>
</dbReference>
<dbReference type="CDD" id="cd06257">
    <property type="entry name" value="DnaJ"/>
    <property type="match status" value="1"/>
</dbReference>
<gene>
    <name evidence="3" type="ORF">DDQ50_07730</name>
</gene>